<reference evidence="3" key="1">
    <citation type="submission" date="2022-11" db="UniProtKB">
        <authorList>
            <consortium name="WormBaseParasite"/>
        </authorList>
    </citation>
    <scope>IDENTIFICATION</scope>
</reference>
<feature type="compositionally biased region" description="Polar residues" evidence="1">
    <location>
        <begin position="47"/>
        <end position="59"/>
    </location>
</feature>
<name>A0A915CQJ1_9BILA</name>
<keyword evidence="2" id="KW-1185">Reference proteome</keyword>
<evidence type="ECO:0000313" key="3">
    <source>
        <dbReference type="WBParaSite" id="jg11139"/>
    </source>
</evidence>
<evidence type="ECO:0000256" key="1">
    <source>
        <dbReference type="SAM" id="MobiDB-lite"/>
    </source>
</evidence>
<dbReference type="Proteomes" id="UP000887574">
    <property type="component" value="Unplaced"/>
</dbReference>
<evidence type="ECO:0000313" key="2">
    <source>
        <dbReference type="Proteomes" id="UP000887574"/>
    </source>
</evidence>
<protein>
    <submittedName>
        <fullName evidence="3">Uncharacterized protein</fullName>
    </submittedName>
</protein>
<dbReference type="AlphaFoldDB" id="A0A915CQJ1"/>
<organism evidence="2 3">
    <name type="scientific">Ditylenchus dipsaci</name>
    <dbReference type="NCBI Taxonomy" id="166011"/>
    <lineage>
        <taxon>Eukaryota</taxon>
        <taxon>Metazoa</taxon>
        <taxon>Ecdysozoa</taxon>
        <taxon>Nematoda</taxon>
        <taxon>Chromadorea</taxon>
        <taxon>Rhabditida</taxon>
        <taxon>Tylenchina</taxon>
        <taxon>Tylenchomorpha</taxon>
        <taxon>Sphaerularioidea</taxon>
        <taxon>Anguinidae</taxon>
        <taxon>Anguininae</taxon>
        <taxon>Ditylenchus</taxon>
    </lineage>
</organism>
<proteinExistence type="predicted"/>
<sequence>MNTVMSKFVKTVRNSVNYFSGVLAQARADADRTHANNPAIPNPFVLASSSQTHPGTSGPNAGAVPNDQLGNCGTVVISELLPKCTRKDEKSGR</sequence>
<dbReference type="WBParaSite" id="jg11139">
    <property type="protein sequence ID" value="jg11139"/>
    <property type="gene ID" value="jg11139"/>
</dbReference>
<feature type="region of interest" description="Disordered" evidence="1">
    <location>
        <begin position="47"/>
        <end position="68"/>
    </location>
</feature>
<accession>A0A915CQJ1</accession>